<evidence type="ECO:0000313" key="6">
    <source>
        <dbReference type="Proteomes" id="UP000433883"/>
    </source>
</evidence>
<dbReference type="EMBL" id="WNWS01000275">
    <property type="protein sequence ID" value="KAE9972249.1"/>
    <property type="molecule type" value="Genomic_DNA"/>
</dbReference>
<comment type="caution">
    <text evidence="3">The sequence shown here is derived from an EMBL/GenBank/DDBJ whole genome shotgun (WGS) entry which is preliminary data.</text>
</comment>
<evidence type="ECO:0000313" key="7">
    <source>
        <dbReference type="Proteomes" id="UP000447873"/>
    </source>
</evidence>
<sequence length="175" mass="19190">MAPNTNHITASQQWQLANLTRQKVSRETRGKEPNLRRLVGLCNTLDSYSSKLEELYSVRHIPGQAQHDFIIDDDDSSSDDEHDVAADYGEGEVLEWFGDFGDDDLTAPTASSSSSANEGKVVDVGKLVDVIVHEIEDSESDASEEGDSDGSSWADEDEEPYFSDSSVDEVGSEKD</sequence>
<evidence type="ECO:0000313" key="5">
    <source>
        <dbReference type="EMBL" id="KAE9981968.1"/>
    </source>
</evidence>
<gene>
    <name evidence="3" type="ORF">BLS_008109</name>
    <name evidence="5" type="ORF">EG327_006032</name>
    <name evidence="4" type="ORF">EG328_005120</name>
</gene>
<organism evidence="3 6">
    <name type="scientific">Venturia inaequalis</name>
    <name type="common">Apple scab fungus</name>
    <dbReference type="NCBI Taxonomy" id="5025"/>
    <lineage>
        <taxon>Eukaryota</taxon>
        <taxon>Fungi</taxon>
        <taxon>Dikarya</taxon>
        <taxon>Ascomycota</taxon>
        <taxon>Pezizomycotina</taxon>
        <taxon>Dothideomycetes</taxon>
        <taxon>Pleosporomycetidae</taxon>
        <taxon>Venturiales</taxon>
        <taxon>Venturiaceae</taxon>
        <taxon>Venturia</taxon>
    </lineage>
</organism>
<proteinExistence type="predicted"/>
<reference evidence="3 6" key="1">
    <citation type="submission" date="2019-11" db="EMBL/GenBank/DDBJ databases">
        <title>Venturia inaequalis Genome Resource.</title>
        <authorList>
            <person name="Lichtner F.J."/>
        </authorList>
    </citation>
    <scope>NUCLEOTIDE SEQUENCE [LARGE SCALE GENOMIC DNA]</scope>
    <source>
        <strain evidence="4 7">120213</strain>
        <strain evidence="3">Bline_iso_100314</strain>
        <strain evidence="5 8">DMI_063113</strain>
    </source>
</reference>
<dbReference type="EMBL" id="WNWR01000350">
    <property type="protein sequence ID" value="KAE9981968.1"/>
    <property type="molecule type" value="Genomic_DNA"/>
</dbReference>
<dbReference type="PROSITE" id="PS51053">
    <property type="entry name" value="SERTA"/>
    <property type="match status" value="1"/>
</dbReference>
<evidence type="ECO:0000259" key="2">
    <source>
        <dbReference type="PROSITE" id="PS51053"/>
    </source>
</evidence>
<evidence type="ECO:0000313" key="3">
    <source>
        <dbReference type="EMBL" id="KAE9964753.1"/>
    </source>
</evidence>
<dbReference type="AlphaFoldDB" id="A0A8H3U7W3"/>
<dbReference type="EMBL" id="WNWQ01000670">
    <property type="protein sequence ID" value="KAE9964753.1"/>
    <property type="molecule type" value="Genomic_DNA"/>
</dbReference>
<accession>A0A8H3U7W3</accession>
<dbReference type="InterPro" id="IPR009263">
    <property type="entry name" value="SERTA_dom"/>
</dbReference>
<feature type="region of interest" description="Disordered" evidence="1">
    <location>
        <begin position="69"/>
        <end position="88"/>
    </location>
</feature>
<evidence type="ECO:0000313" key="8">
    <source>
        <dbReference type="Proteomes" id="UP000490939"/>
    </source>
</evidence>
<dbReference type="Proteomes" id="UP000433883">
    <property type="component" value="Unassembled WGS sequence"/>
</dbReference>
<keyword evidence="8" id="KW-1185">Reference proteome</keyword>
<feature type="region of interest" description="Disordered" evidence="1">
    <location>
        <begin position="99"/>
        <end position="119"/>
    </location>
</feature>
<feature type="compositionally biased region" description="Acidic residues" evidence="1">
    <location>
        <begin position="71"/>
        <end position="82"/>
    </location>
</feature>
<feature type="domain" description="SERTA" evidence="2">
    <location>
        <begin position="9"/>
        <end position="56"/>
    </location>
</feature>
<evidence type="ECO:0000313" key="4">
    <source>
        <dbReference type="EMBL" id="KAE9972249.1"/>
    </source>
</evidence>
<feature type="region of interest" description="Disordered" evidence="1">
    <location>
        <begin position="132"/>
        <end position="175"/>
    </location>
</feature>
<name>A0A8H3U7W3_VENIN</name>
<dbReference type="Proteomes" id="UP000490939">
    <property type="component" value="Unassembled WGS sequence"/>
</dbReference>
<feature type="compositionally biased region" description="Acidic residues" evidence="1">
    <location>
        <begin position="136"/>
        <end position="161"/>
    </location>
</feature>
<protein>
    <recommendedName>
        <fullName evidence="2">SERTA domain-containing protein</fullName>
    </recommendedName>
</protein>
<dbReference type="Proteomes" id="UP000447873">
    <property type="component" value="Unassembled WGS sequence"/>
</dbReference>
<evidence type="ECO:0000256" key="1">
    <source>
        <dbReference type="SAM" id="MobiDB-lite"/>
    </source>
</evidence>